<dbReference type="GO" id="GO:0006281">
    <property type="term" value="P:DNA repair"/>
    <property type="evidence" value="ECO:0007669"/>
    <property type="project" value="TreeGrafter"/>
</dbReference>
<dbReference type="PANTHER" id="PTHR43434:SF1">
    <property type="entry name" value="PHOSPHOGLYCOLATE PHOSPHATASE"/>
    <property type="match status" value="1"/>
</dbReference>
<organism evidence="1">
    <name type="scientific">Hexamita inflata</name>
    <dbReference type="NCBI Taxonomy" id="28002"/>
    <lineage>
        <taxon>Eukaryota</taxon>
        <taxon>Metamonada</taxon>
        <taxon>Diplomonadida</taxon>
        <taxon>Hexamitidae</taxon>
        <taxon>Hexamitinae</taxon>
        <taxon>Hexamita</taxon>
    </lineage>
</organism>
<dbReference type="Proteomes" id="UP001642409">
    <property type="component" value="Unassembled WGS sequence"/>
</dbReference>
<keyword evidence="3" id="KW-1185">Reference proteome</keyword>
<dbReference type="GO" id="GO:0008967">
    <property type="term" value="F:phosphoglycolate phosphatase activity"/>
    <property type="evidence" value="ECO:0007669"/>
    <property type="project" value="TreeGrafter"/>
</dbReference>
<proteinExistence type="predicted"/>
<reference evidence="1" key="1">
    <citation type="submission" date="2023-06" db="EMBL/GenBank/DDBJ databases">
        <authorList>
            <person name="Kurt Z."/>
        </authorList>
    </citation>
    <scope>NUCLEOTIDE SEQUENCE</scope>
</reference>
<dbReference type="EMBL" id="CATOUU010000656">
    <property type="protein sequence ID" value="CAI9938582.1"/>
    <property type="molecule type" value="Genomic_DNA"/>
</dbReference>
<keyword evidence="1" id="KW-0378">Hydrolase</keyword>
<dbReference type="Gene3D" id="3.40.50.1000">
    <property type="entry name" value="HAD superfamily/HAD-like"/>
    <property type="match status" value="1"/>
</dbReference>
<dbReference type="EMBL" id="CAXDID020000070">
    <property type="protein sequence ID" value="CAL6014079.1"/>
    <property type="molecule type" value="Genomic_DNA"/>
</dbReference>
<accession>A0AA86PP68</accession>
<dbReference type="PANTHER" id="PTHR43434">
    <property type="entry name" value="PHOSPHOGLYCOLATE PHOSPHATASE"/>
    <property type="match status" value="1"/>
</dbReference>
<dbReference type="Pfam" id="PF00702">
    <property type="entry name" value="Hydrolase"/>
    <property type="match status" value="1"/>
</dbReference>
<evidence type="ECO:0000313" key="2">
    <source>
        <dbReference type="EMBL" id="CAL6014079.1"/>
    </source>
</evidence>
<dbReference type="SUPFAM" id="SSF56784">
    <property type="entry name" value="HAD-like"/>
    <property type="match status" value="1"/>
</dbReference>
<dbReference type="InterPro" id="IPR050155">
    <property type="entry name" value="HAD-like_hydrolase_sf"/>
</dbReference>
<protein>
    <submittedName>
        <fullName evidence="1">Haloacid dehalogenase-like hydrolase family protein</fullName>
    </submittedName>
    <submittedName>
        <fullName evidence="2">Haloacid_dehalogenase-like hydrolase family protein</fullName>
    </submittedName>
</protein>
<dbReference type="Gene3D" id="1.10.150.240">
    <property type="entry name" value="Putative phosphatase, domain 2"/>
    <property type="match status" value="1"/>
</dbReference>
<name>A0AA86PP68_9EUKA</name>
<evidence type="ECO:0000313" key="3">
    <source>
        <dbReference type="Proteomes" id="UP001642409"/>
    </source>
</evidence>
<dbReference type="InterPro" id="IPR036412">
    <property type="entry name" value="HAD-like_sf"/>
</dbReference>
<comment type="caution">
    <text evidence="1">The sequence shown here is derived from an EMBL/GenBank/DDBJ whole genome shotgun (WGS) entry which is preliminary data.</text>
</comment>
<dbReference type="InterPro" id="IPR023214">
    <property type="entry name" value="HAD_sf"/>
</dbReference>
<gene>
    <name evidence="2" type="ORF">HINF_LOCUS24095</name>
    <name evidence="1" type="ORF">HINF_LOCUS26227</name>
</gene>
<dbReference type="InterPro" id="IPR023198">
    <property type="entry name" value="PGP-like_dom2"/>
</dbReference>
<dbReference type="AlphaFoldDB" id="A0AA86PP68"/>
<reference evidence="2 3" key="2">
    <citation type="submission" date="2024-07" db="EMBL/GenBank/DDBJ databases">
        <authorList>
            <person name="Akdeniz Z."/>
        </authorList>
    </citation>
    <scope>NUCLEOTIDE SEQUENCE [LARGE SCALE GENOMIC DNA]</scope>
</reference>
<evidence type="ECO:0000313" key="1">
    <source>
        <dbReference type="EMBL" id="CAI9938582.1"/>
    </source>
</evidence>
<sequence>MQFSNVIFFDIDGVIVKECGVAEFGYGFLIQLLSEPDFDLAARLEDLCVKPQYLKIAHETRNLVKGKHPVDKIKIFKQYLESSVKSDDAWCVTQWYNAQRRYIQKNYPIDKYIMPGIMSVFSAIQQLRSKYQIKVVAATANEQWQATWLLQYAGVYSFFDDVLGYQLESLVDQPRSKVEMLANYLQPIQNIKSKIMIGDGIPDMKAGRMNDCVCLGIGTEELKTAGADELFGEEDYEKLAASIQKVVEGK</sequence>